<proteinExistence type="predicted"/>
<evidence type="ECO:0000313" key="1">
    <source>
        <dbReference type="EMBL" id="MDC0722648.1"/>
    </source>
</evidence>
<reference evidence="1 2" key="1">
    <citation type="submission" date="2022-11" db="EMBL/GenBank/DDBJ databases">
        <title>Minimal conservation of predation-associated metabolite biosynthetic gene clusters underscores biosynthetic potential of Myxococcota including descriptions for ten novel species: Archangium lansinium sp. nov., Myxococcus landrumus sp. nov., Nannocystis bai.</title>
        <authorList>
            <person name="Ahearne A."/>
            <person name="Stevens C."/>
            <person name="Dowd S."/>
        </authorList>
    </citation>
    <scope>NUCLEOTIDE SEQUENCE [LARGE SCALE GENOMIC DNA]</scope>
    <source>
        <strain evidence="1 2">BB15-2</strain>
    </source>
</reference>
<accession>A0ABT5E9W5</accession>
<dbReference type="InterPro" id="IPR011009">
    <property type="entry name" value="Kinase-like_dom_sf"/>
</dbReference>
<evidence type="ECO:0000313" key="2">
    <source>
        <dbReference type="Proteomes" id="UP001221686"/>
    </source>
</evidence>
<dbReference type="Pfam" id="PF04655">
    <property type="entry name" value="APH_6_hur"/>
    <property type="match status" value="1"/>
</dbReference>
<dbReference type="SUPFAM" id="SSF56112">
    <property type="entry name" value="Protein kinase-like (PK-like)"/>
    <property type="match status" value="1"/>
</dbReference>
<gene>
    <name evidence="1" type="ORF">POL25_37515</name>
</gene>
<dbReference type="RefSeq" id="WP_272091188.1">
    <property type="nucleotide sequence ID" value="NZ_JAQNDL010000004.1"/>
</dbReference>
<organism evidence="1 2">
    <name type="scientific">Nannocystis bainbridge</name>
    <dbReference type="NCBI Taxonomy" id="2995303"/>
    <lineage>
        <taxon>Bacteria</taxon>
        <taxon>Pseudomonadati</taxon>
        <taxon>Myxococcota</taxon>
        <taxon>Polyangia</taxon>
        <taxon>Nannocystales</taxon>
        <taxon>Nannocystaceae</taxon>
        <taxon>Nannocystis</taxon>
    </lineage>
</organism>
<dbReference type="Proteomes" id="UP001221686">
    <property type="component" value="Unassembled WGS sequence"/>
</dbReference>
<dbReference type="EMBL" id="JAQNDL010000004">
    <property type="protein sequence ID" value="MDC0722648.1"/>
    <property type="molecule type" value="Genomic_DNA"/>
</dbReference>
<name>A0ABT5E9W5_9BACT</name>
<comment type="caution">
    <text evidence="1">The sequence shown here is derived from an EMBL/GenBank/DDBJ whole genome shotgun (WGS) entry which is preliminary data.</text>
</comment>
<keyword evidence="2" id="KW-1185">Reference proteome</keyword>
<protein>
    <submittedName>
        <fullName evidence="1">Aminoglycoside phosphotransferase family protein</fullName>
    </submittedName>
</protein>
<dbReference type="InterPro" id="IPR006748">
    <property type="entry name" value="NH2Glyco/OHUrea_AB-resist_kin"/>
</dbReference>
<sequence length="283" mass="30622">MTAPRPDASWSWDGYLARWGLVPDGAEIVTHAARLLPVLRGETPAMLKVATEPDERHGHILLRWWAGEGAARLYEAEDAALLLERATGGRSLTGLARGGGDDEATSVLCDAVAALHRPRAAAIPAGLVELPTWFAALEPGARRHGGLLREAVATATRLLGDLRDVRPLHGDVHHDNVLDFGARGWLVIDPKHLLGEPGFDYATLFANPDMAGGPALAVQEEVFRRRLALVVQRSGLDRARLLDWILAWSGLSAAWILDDGDAPTVDLRIAELAARARGEVRDR</sequence>